<name>A0AB32XC35_MYCFM</name>
<protein>
    <submittedName>
        <fullName evidence="1">Uncharacterized protein</fullName>
    </submittedName>
</protein>
<dbReference type="KEGG" id="mfm:MfeM64YM_0646"/>
<evidence type="ECO:0000313" key="2">
    <source>
        <dbReference type="Proteomes" id="UP000007473"/>
    </source>
</evidence>
<accession>A0AB32XC35</accession>
<sequence>MLGIRKDFKYNFTFPKPIPLTKKLNWVFDNAEVNKEIGYTLRVGGKGSWLNNRRNWDTI</sequence>
<reference evidence="1 2" key="1">
    <citation type="journal article" date="2011" name="J. Bacteriol.">
        <title>Genome sequence of the repetitive-sequence-rich Mycoplasma fermentans strain M64.</title>
        <authorList>
            <person name="Shu H.W."/>
            <person name="Liu T.T."/>
            <person name="Chang H.Y."/>
            <person name="Liu Y.M."/>
            <person name="Wu K.M."/>
            <person name="Shu H.Y."/>
            <person name="Tsai S.F."/>
            <person name="Hsiao K.J."/>
            <person name="Hu W.S."/>
            <person name="Ng W.V."/>
        </authorList>
    </citation>
    <scope>NUCLEOTIDE SEQUENCE [LARGE SCALE GENOMIC DNA]</scope>
    <source>
        <strain evidence="1 2">M64</strain>
    </source>
</reference>
<dbReference type="AlphaFoldDB" id="A0AB32XC35"/>
<dbReference type="Proteomes" id="UP000007473">
    <property type="component" value="Chromosome"/>
</dbReference>
<proteinExistence type="predicted"/>
<organism evidence="1 2">
    <name type="scientific">Mycoplasmopsis fermentans (strain M64)</name>
    <name type="common">Mycoplasma fermentans</name>
    <dbReference type="NCBI Taxonomy" id="943945"/>
    <lineage>
        <taxon>Bacteria</taxon>
        <taxon>Bacillati</taxon>
        <taxon>Mycoplasmatota</taxon>
        <taxon>Mycoplasmoidales</taxon>
        <taxon>Metamycoplasmataceae</taxon>
        <taxon>Mycoplasmopsis</taxon>
    </lineage>
</organism>
<evidence type="ECO:0000313" key="1">
    <source>
        <dbReference type="EMBL" id="ADV34644.1"/>
    </source>
</evidence>
<dbReference type="EMBL" id="CP002458">
    <property type="protein sequence ID" value="ADV34644.1"/>
    <property type="molecule type" value="Genomic_DNA"/>
</dbReference>
<gene>
    <name evidence="1" type="ordered locus">MfeM64YM_0646</name>
</gene>